<comment type="caution">
    <text evidence="1">The sequence shown here is derived from an EMBL/GenBank/DDBJ whole genome shotgun (WGS) entry which is preliminary data.</text>
</comment>
<sequence>MRFDALGMGGGCERQKQQQQQSSQILDVCFPGTDFFVSLFFQSLLPPPFFPILQHPFFVPSPLPSRFRNKQENFPGMHFSRNVGMQMGNGVVSIYNFKVDVPDIVSFGKEKMAAYEK</sequence>
<dbReference type="AlphaFoldDB" id="A0AAV4WHC8"/>
<name>A0AAV4WHC8_9ARAC</name>
<gene>
    <name evidence="1" type="ORF">CDAR_43581</name>
</gene>
<organism evidence="1 2">
    <name type="scientific">Caerostris darwini</name>
    <dbReference type="NCBI Taxonomy" id="1538125"/>
    <lineage>
        <taxon>Eukaryota</taxon>
        <taxon>Metazoa</taxon>
        <taxon>Ecdysozoa</taxon>
        <taxon>Arthropoda</taxon>
        <taxon>Chelicerata</taxon>
        <taxon>Arachnida</taxon>
        <taxon>Araneae</taxon>
        <taxon>Araneomorphae</taxon>
        <taxon>Entelegynae</taxon>
        <taxon>Araneoidea</taxon>
        <taxon>Araneidae</taxon>
        <taxon>Caerostris</taxon>
    </lineage>
</organism>
<keyword evidence="2" id="KW-1185">Reference proteome</keyword>
<dbReference type="EMBL" id="BPLQ01014670">
    <property type="protein sequence ID" value="GIY81941.1"/>
    <property type="molecule type" value="Genomic_DNA"/>
</dbReference>
<accession>A0AAV4WHC8</accession>
<reference evidence="1 2" key="1">
    <citation type="submission" date="2021-06" db="EMBL/GenBank/DDBJ databases">
        <title>Caerostris darwini draft genome.</title>
        <authorList>
            <person name="Kono N."/>
            <person name="Arakawa K."/>
        </authorList>
    </citation>
    <scope>NUCLEOTIDE SEQUENCE [LARGE SCALE GENOMIC DNA]</scope>
</reference>
<protein>
    <submittedName>
        <fullName evidence="1">Uncharacterized protein</fullName>
    </submittedName>
</protein>
<evidence type="ECO:0000313" key="2">
    <source>
        <dbReference type="Proteomes" id="UP001054837"/>
    </source>
</evidence>
<dbReference type="Proteomes" id="UP001054837">
    <property type="component" value="Unassembled WGS sequence"/>
</dbReference>
<proteinExistence type="predicted"/>
<evidence type="ECO:0000313" key="1">
    <source>
        <dbReference type="EMBL" id="GIY81941.1"/>
    </source>
</evidence>